<sequence>MKGYRSIPVETTTRSHYGRLCKEQFPFKVVDPVTSMNKSTRTLRELTESLKGMIRKSLQSFQTESYKYAE</sequence>
<accession>A0ABP1QP38</accession>
<organism evidence="1 2">
    <name type="scientific">Orchesella dallaii</name>
    <dbReference type="NCBI Taxonomy" id="48710"/>
    <lineage>
        <taxon>Eukaryota</taxon>
        <taxon>Metazoa</taxon>
        <taxon>Ecdysozoa</taxon>
        <taxon>Arthropoda</taxon>
        <taxon>Hexapoda</taxon>
        <taxon>Collembola</taxon>
        <taxon>Entomobryomorpha</taxon>
        <taxon>Entomobryoidea</taxon>
        <taxon>Orchesellidae</taxon>
        <taxon>Orchesellinae</taxon>
        <taxon>Orchesella</taxon>
    </lineage>
</organism>
<dbReference type="EMBL" id="CAXLJM020000036">
    <property type="protein sequence ID" value="CAL8105892.1"/>
    <property type="molecule type" value="Genomic_DNA"/>
</dbReference>
<gene>
    <name evidence="1" type="ORF">ODALV1_LOCUS12220</name>
</gene>
<proteinExistence type="predicted"/>
<protein>
    <submittedName>
        <fullName evidence="1">Uncharacterized protein</fullName>
    </submittedName>
</protein>
<reference evidence="1 2" key="1">
    <citation type="submission" date="2024-08" db="EMBL/GenBank/DDBJ databases">
        <authorList>
            <person name="Cucini C."/>
            <person name="Frati F."/>
        </authorList>
    </citation>
    <scope>NUCLEOTIDE SEQUENCE [LARGE SCALE GENOMIC DNA]</scope>
</reference>
<comment type="caution">
    <text evidence="1">The sequence shown here is derived from an EMBL/GenBank/DDBJ whole genome shotgun (WGS) entry which is preliminary data.</text>
</comment>
<keyword evidence="2" id="KW-1185">Reference proteome</keyword>
<evidence type="ECO:0000313" key="2">
    <source>
        <dbReference type="Proteomes" id="UP001642540"/>
    </source>
</evidence>
<dbReference type="Proteomes" id="UP001642540">
    <property type="component" value="Unassembled WGS sequence"/>
</dbReference>
<name>A0ABP1QP38_9HEXA</name>
<evidence type="ECO:0000313" key="1">
    <source>
        <dbReference type="EMBL" id="CAL8105892.1"/>
    </source>
</evidence>